<protein>
    <submittedName>
        <fullName evidence="1">Uncharacterized protein</fullName>
    </submittedName>
</protein>
<accession>A0A0F9TSD7</accession>
<organism evidence="1">
    <name type="scientific">marine sediment metagenome</name>
    <dbReference type="NCBI Taxonomy" id="412755"/>
    <lineage>
        <taxon>unclassified sequences</taxon>
        <taxon>metagenomes</taxon>
        <taxon>ecological metagenomes</taxon>
    </lineage>
</organism>
<gene>
    <name evidence="1" type="ORF">LCGC14_0355990</name>
</gene>
<reference evidence="1" key="1">
    <citation type="journal article" date="2015" name="Nature">
        <title>Complex archaea that bridge the gap between prokaryotes and eukaryotes.</title>
        <authorList>
            <person name="Spang A."/>
            <person name="Saw J.H."/>
            <person name="Jorgensen S.L."/>
            <person name="Zaremba-Niedzwiedzka K."/>
            <person name="Martijn J."/>
            <person name="Lind A.E."/>
            <person name="van Eijk R."/>
            <person name="Schleper C."/>
            <person name="Guy L."/>
            <person name="Ettema T.J."/>
        </authorList>
    </citation>
    <scope>NUCLEOTIDE SEQUENCE</scope>
</reference>
<dbReference type="EMBL" id="LAZR01000272">
    <property type="protein sequence ID" value="KKN77862.1"/>
    <property type="molecule type" value="Genomic_DNA"/>
</dbReference>
<name>A0A0F9TSD7_9ZZZZ</name>
<proteinExistence type="predicted"/>
<sequence length="115" mass="13367">MPNRYQVLNEETYEVLQLDCTDKRDVLVELLRRLGLKLVKTADNAAGECSVCMGTFREDLPHYAKGMCKYCYQVGRHRKRADLETMVDKCRTCEYGLRRDCQLTRIGICVREEPA</sequence>
<comment type="caution">
    <text evidence="1">The sequence shown here is derived from an EMBL/GenBank/DDBJ whole genome shotgun (WGS) entry which is preliminary data.</text>
</comment>
<dbReference type="AlphaFoldDB" id="A0A0F9TSD7"/>
<evidence type="ECO:0000313" key="1">
    <source>
        <dbReference type="EMBL" id="KKN77862.1"/>
    </source>
</evidence>